<organism evidence="1">
    <name type="scientific">marine sediment metagenome</name>
    <dbReference type="NCBI Taxonomy" id="412755"/>
    <lineage>
        <taxon>unclassified sequences</taxon>
        <taxon>metagenomes</taxon>
        <taxon>ecological metagenomes</taxon>
    </lineage>
</organism>
<comment type="caution">
    <text evidence="1">The sequence shown here is derived from an EMBL/GenBank/DDBJ whole genome shotgun (WGS) entry which is preliminary data.</text>
</comment>
<reference evidence="1" key="1">
    <citation type="journal article" date="2015" name="Nature">
        <title>Complex archaea that bridge the gap between prokaryotes and eukaryotes.</title>
        <authorList>
            <person name="Spang A."/>
            <person name="Saw J.H."/>
            <person name="Jorgensen S.L."/>
            <person name="Zaremba-Niedzwiedzka K."/>
            <person name="Martijn J."/>
            <person name="Lind A.E."/>
            <person name="van Eijk R."/>
            <person name="Schleper C."/>
            <person name="Guy L."/>
            <person name="Ettema T.J."/>
        </authorList>
    </citation>
    <scope>NUCLEOTIDE SEQUENCE</scope>
</reference>
<accession>A0A0F9MP99</accession>
<proteinExistence type="predicted"/>
<dbReference type="EMBL" id="LAZR01004381">
    <property type="protein sequence ID" value="KKN09130.1"/>
    <property type="molecule type" value="Genomic_DNA"/>
</dbReference>
<name>A0A0F9MP99_9ZZZZ</name>
<evidence type="ECO:0000313" key="1">
    <source>
        <dbReference type="EMBL" id="KKN09130.1"/>
    </source>
</evidence>
<sequence length="50" mass="6244">MVKEEFGFFLPYLILKRSKRIKKVRFEKLLDERYKIQDTLTLKTKDYLLF</sequence>
<protein>
    <submittedName>
        <fullName evidence="1">Uncharacterized protein</fullName>
    </submittedName>
</protein>
<gene>
    <name evidence="1" type="ORF">LCGC14_1049630</name>
</gene>
<dbReference type="AlphaFoldDB" id="A0A0F9MP99"/>